<dbReference type="PANTHER" id="PTHR48111:SF22">
    <property type="entry name" value="REGULATOR OF RPOS"/>
    <property type="match status" value="1"/>
</dbReference>
<dbReference type="Gene3D" id="6.10.250.690">
    <property type="match status" value="1"/>
</dbReference>
<keyword evidence="11" id="KW-1185">Reference proteome</keyword>
<dbReference type="SMART" id="SM00862">
    <property type="entry name" value="Trans_reg_C"/>
    <property type="match status" value="1"/>
</dbReference>
<feature type="DNA-binding region" description="OmpR/PhoB-type" evidence="7">
    <location>
        <begin position="124"/>
        <end position="224"/>
    </location>
</feature>
<keyword evidence="3" id="KW-0805">Transcription regulation</keyword>
<dbReference type="GO" id="GO:0032993">
    <property type="term" value="C:protein-DNA complex"/>
    <property type="evidence" value="ECO:0007669"/>
    <property type="project" value="TreeGrafter"/>
</dbReference>
<proteinExistence type="predicted"/>
<keyword evidence="1 6" id="KW-0597">Phosphoprotein</keyword>
<dbReference type="InterPro" id="IPR001789">
    <property type="entry name" value="Sig_transdc_resp-reg_receiver"/>
</dbReference>
<dbReference type="PROSITE" id="PS51755">
    <property type="entry name" value="OMPR_PHOB"/>
    <property type="match status" value="1"/>
</dbReference>
<evidence type="ECO:0000256" key="2">
    <source>
        <dbReference type="ARBA" id="ARBA00023012"/>
    </source>
</evidence>
<accession>A0A1M6Q8Q4</accession>
<keyword evidence="4 7" id="KW-0238">DNA-binding</keyword>
<dbReference type="InterPro" id="IPR016032">
    <property type="entry name" value="Sig_transdc_resp-reg_C-effctor"/>
</dbReference>
<dbReference type="AlphaFoldDB" id="A0A1M6Q8Q4"/>
<evidence type="ECO:0000256" key="3">
    <source>
        <dbReference type="ARBA" id="ARBA00023015"/>
    </source>
</evidence>
<evidence type="ECO:0000256" key="6">
    <source>
        <dbReference type="PROSITE-ProRule" id="PRU00169"/>
    </source>
</evidence>
<dbReference type="SUPFAM" id="SSF52172">
    <property type="entry name" value="CheY-like"/>
    <property type="match status" value="1"/>
</dbReference>
<evidence type="ECO:0000259" key="8">
    <source>
        <dbReference type="PROSITE" id="PS50110"/>
    </source>
</evidence>
<reference evidence="11" key="1">
    <citation type="submission" date="2016-11" db="EMBL/GenBank/DDBJ databases">
        <authorList>
            <person name="Varghese N."/>
            <person name="Submissions S."/>
        </authorList>
    </citation>
    <scope>NUCLEOTIDE SEQUENCE [LARGE SCALE GENOMIC DNA]</scope>
    <source>
        <strain evidence="11">DSM 26134</strain>
    </source>
</reference>
<dbReference type="PROSITE" id="PS50110">
    <property type="entry name" value="RESPONSE_REGULATORY"/>
    <property type="match status" value="1"/>
</dbReference>
<evidence type="ECO:0000256" key="7">
    <source>
        <dbReference type="PROSITE-ProRule" id="PRU01091"/>
    </source>
</evidence>
<dbReference type="InterPro" id="IPR036388">
    <property type="entry name" value="WH-like_DNA-bd_sf"/>
</dbReference>
<dbReference type="STRING" id="156994.SAMN04488028_103220"/>
<keyword evidence="5" id="KW-0804">Transcription</keyword>
<dbReference type="Gene3D" id="3.40.50.2300">
    <property type="match status" value="1"/>
</dbReference>
<protein>
    <submittedName>
        <fullName evidence="10">DNA-binding response regulator, OmpR family, contains REC and winged-helix (WHTH) domain</fullName>
    </submittedName>
</protein>
<dbReference type="InterPro" id="IPR039420">
    <property type="entry name" value="WalR-like"/>
</dbReference>
<feature type="modified residue" description="4-aspartylphosphate" evidence="6">
    <location>
        <position position="51"/>
    </location>
</feature>
<sequence>MKVLLTEDNVDLQNNILTYLQNEGILCECATSIQACQDRLVAFEYDILILDRMLPDGDGIEIIQFVKSRNINISILIASAKNELDDKVEGLNLGADDYITKPYFMTELIARLKALYRRNTLGGNQKLQIGNITIDTDKQEVCINNTLIPLTKKEYDLLLYIYANKNRIITKLAIAEHLWGDFTDTLGSLDFVYQHIKNLRKKIISAGGNDFIQTVYGSGYKYAIDA</sequence>
<dbReference type="Pfam" id="PF00486">
    <property type="entry name" value="Trans_reg_C"/>
    <property type="match status" value="1"/>
</dbReference>
<dbReference type="PANTHER" id="PTHR48111">
    <property type="entry name" value="REGULATOR OF RPOS"/>
    <property type="match status" value="1"/>
</dbReference>
<feature type="domain" description="OmpR/PhoB-type" evidence="9">
    <location>
        <begin position="124"/>
        <end position="224"/>
    </location>
</feature>
<dbReference type="InterPro" id="IPR001867">
    <property type="entry name" value="OmpR/PhoB-type_DNA-bd"/>
</dbReference>
<dbReference type="InterPro" id="IPR011006">
    <property type="entry name" value="CheY-like_superfamily"/>
</dbReference>
<evidence type="ECO:0000256" key="5">
    <source>
        <dbReference type="ARBA" id="ARBA00023163"/>
    </source>
</evidence>
<dbReference type="GO" id="GO:0005829">
    <property type="term" value="C:cytosol"/>
    <property type="evidence" value="ECO:0007669"/>
    <property type="project" value="TreeGrafter"/>
</dbReference>
<evidence type="ECO:0000256" key="1">
    <source>
        <dbReference type="ARBA" id="ARBA00022553"/>
    </source>
</evidence>
<dbReference type="GO" id="GO:0000976">
    <property type="term" value="F:transcription cis-regulatory region binding"/>
    <property type="evidence" value="ECO:0007669"/>
    <property type="project" value="TreeGrafter"/>
</dbReference>
<dbReference type="RefSeq" id="WP_073122237.1">
    <property type="nucleotide sequence ID" value="NZ_FRAA01000003.1"/>
</dbReference>
<dbReference type="GO" id="GO:0006355">
    <property type="term" value="P:regulation of DNA-templated transcription"/>
    <property type="evidence" value="ECO:0007669"/>
    <property type="project" value="InterPro"/>
</dbReference>
<dbReference type="EMBL" id="FRAA01000003">
    <property type="protein sequence ID" value="SHK16659.1"/>
    <property type="molecule type" value="Genomic_DNA"/>
</dbReference>
<keyword evidence="2" id="KW-0902">Two-component regulatory system</keyword>
<dbReference type="GO" id="GO:0000156">
    <property type="term" value="F:phosphorelay response regulator activity"/>
    <property type="evidence" value="ECO:0007669"/>
    <property type="project" value="TreeGrafter"/>
</dbReference>
<dbReference type="CDD" id="cd00383">
    <property type="entry name" value="trans_reg_C"/>
    <property type="match status" value="1"/>
</dbReference>
<feature type="domain" description="Response regulatory" evidence="8">
    <location>
        <begin position="2"/>
        <end position="116"/>
    </location>
</feature>
<dbReference type="Proteomes" id="UP000184474">
    <property type="component" value="Unassembled WGS sequence"/>
</dbReference>
<dbReference type="Gene3D" id="1.10.10.10">
    <property type="entry name" value="Winged helix-like DNA-binding domain superfamily/Winged helix DNA-binding domain"/>
    <property type="match status" value="1"/>
</dbReference>
<name>A0A1M6Q8Q4_REIAG</name>
<dbReference type="SMART" id="SM00448">
    <property type="entry name" value="REC"/>
    <property type="match status" value="1"/>
</dbReference>
<gene>
    <name evidence="10" type="ORF">SAMN04488028_103220</name>
</gene>
<organism evidence="10 11">
    <name type="scientific">Reichenbachiella agariperforans</name>
    <dbReference type="NCBI Taxonomy" id="156994"/>
    <lineage>
        <taxon>Bacteria</taxon>
        <taxon>Pseudomonadati</taxon>
        <taxon>Bacteroidota</taxon>
        <taxon>Cytophagia</taxon>
        <taxon>Cytophagales</taxon>
        <taxon>Reichenbachiellaceae</taxon>
        <taxon>Reichenbachiella</taxon>
    </lineage>
</organism>
<dbReference type="SUPFAM" id="SSF46894">
    <property type="entry name" value="C-terminal effector domain of the bipartite response regulators"/>
    <property type="match status" value="1"/>
</dbReference>
<dbReference type="Pfam" id="PF00072">
    <property type="entry name" value="Response_reg"/>
    <property type="match status" value="1"/>
</dbReference>
<evidence type="ECO:0000313" key="10">
    <source>
        <dbReference type="EMBL" id="SHK16659.1"/>
    </source>
</evidence>
<evidence type="ECO:0000313" key="11">
    <source>
        <dbReference type="Proteomes" id="UP000184474"/>
    </source>
</evidence>
<evidence type="ECO:0000256" key="4">
    <source>
        <dbReference type="ARBA" id="ARBA00023125"/>
    </source>
</evidence>
<evidence type="ECO:0000259" key="9">
    <source>
        <dbReference type="PROSITE" id="PS51755"/>
    </source>
</evidence>